<evidence type="ECO:0000313" key="3">
    <source>
        <dbReference type="Proteomes" id="UP000297245"/>
    </source>
</evidence>
<gene>
    <name evidence="2" type="ORF">K435DRAFT_869886</name>
</gene>
<evidence type="ECO:0000313" key="2">
    <source>
        <dbReference type="EMBL" id="THU84837.1"/>
    </source>
</evidence>
<proteinExistence type="predicted"/>
<keyword evidence="3" id="KW-1185">Reference proteome</keyword>
<feature type="compositionally biased region" description="Low complexity" evidence="1">
    <location>
        <begin position="78"/>
        <end position="87"/>
    </location>
</feature>
<organism evidence="2 3">
    <name type="scientific">Dendrothele bispora (strain CBS 962.96)</name>
    <dbReference type="NCBI Taxonomy" id="1314807"/>
    <lineage>
        <taxon>Eukaryota</taxon>
        <taxon>Fungi</taxon>
        <taxon>Dikarya</taxon>
        <taxon>Basidiomycota</taxon>
        <taxon>Agaricomycotina</taxon>
        <taxon>Agaricomycetes</taxon>
        <taxon>Agaricomycetidae</taxon>
        <taxon>Agaricales</taxon>
        <taxon>Agaricales incertae sedis</taxon>
        <taxon>Dendrothele</taxon>
    </lineage>
</organism>
<feature type="region of interest" description="Disordered" evidence="1">
    <location>
        <begin position="46"/>
        <end position="147"/>
    </location>
</feature>
<feature type="region of interest" description="Disordered" evidence="1">
    <location>
        <begin position="1"/>
        <end position="31"/>
    </location>
</feature>
<dbReference type="AlphaFoldDB" id="A0A4S8L816"/>
<dbReference type="Proteomes" id="UP000297245">
    <property type="component" value="Unassembled WGS sequence"/>
</dbReference>
<reference evidence="2 3" key="1">
    <citation type="journal article" date="2019" name="Nat. Ecol. Evol.">
        <title>Megaphylogeny resolves global patterns of mushroom evolution.</title>
        <authorList>
            <person name="Varga T."/>
            <person name="Krizsan K."/>
            <person name="Foldi C."/>
            <person name="Dima B."/>
            <person name="Sanchez-Garcia M."/>
            <person name="Sanchez-Ramirez S."/>
            <person name="Szollosi G.J."/>
            <person name="Szarkandi J.G."/>
            <person name="Papp V."/>
            <person name="Albert L."/>
            <person name="Andreopoulos W."/>
            <person name="Angelini C."/>
            <person name="Antonin V."/>
            <person name="Barry K.W."/>
            <person name="Bougher N.L."/>
            <person name="Buchanan P."/>
            <person name="Buyck B."/>
            <person name="Bense V."/>
            <person name="Catcheside P."/>
            <person name="Chovatia M."/>
            <person name="Cooper J."/>
            <person name="Damon W."/>
            <person name="Desjardin D."/>
            <person name="Finy P."/>
            <person name="Geml J."/>
            <person name="Haridas S."/>
            <person name="Hughes K."/>
            <person name="Justo A."/>
            <person name="Karasinski D."/>
            <person name="Kautmanova I."/>
            <person name="Kiss B."/>
            <person name="Kocsube S."/>
            <person name="Kotiranta H."/>
            <person name="LaButti K.M."/>
            <person name="Lechner B.E."/>
            <person name="Liimatainen K."/>
            <person name="Lipzen A."/>
            <person name="Lukacs Z."/>
            <person name="Mihaltcheva S."/>
            <person name="Morgado L.N."/>
            <person name="Niskanen T."/>
            <person name="Noordeloos M.E."/>
            <person name="Ohm R.A."/>
            <person name="Ortiz-Santana B."/>
            <person name="Ovrebo C."/>
            <person name="Racz N."/>
            <person name="Riley R."/>
            <person name="Savchenko A."/>
            <person name="Shiryaev A."/>
            <person name="Soop K."/>
            <person name="Spirin V."/>
            <person name="Szebenyi C."/>
            <person name="Tomsovsky M."/>
            <person name="Tulloss R.E."/>
            <person name="Uehling J."/>
            <person name="Grigoriev I.V."/>
            <person name="Vagvolgyi C."/>
            <person name="Papp T."/>
            <person name="Martin F.M."/>
            <person name="Miettinen O."/>
            <person name="Hibbett D.S."/>
            <person name="Nagy L.G."/>
        </authorList>
    </citation>
    <scope>NUCLEOTIDE SEQUENCE [LARGE SCALE GENOMIC DNA]</scope>
    <source>
        <strain evidence="2 3">CBS 962.96</strain>
    </source>
</reference>
<feature type="compositionally biased region" description="Low complexity" evidence="1">
    <location>
        <begin position="100"/>
        <end position="117"/>
    </location>
</feature>
<protein>
    <submittedName>
        <fullName evidence="2">Uncharacterized protein</fullName>
    </submittedName>
</protein>
<sequence>MSPQTLQDLLKSKGTPQTQLSPGPKRAGRAATGVSLTFAMLVGPQREKKQAALQNKVWLQGQKRGTTGEGTSDDNPKPSKSAKTAPKLKSRVSTGGSGRRGTAVNSSSKSSATAKQSCPSRSSARRKTAPKSGGPPESIEDSLQDATVKHMGKLAMKHWQL</sequence>
<dbReference type="EMBL" id="ML179578">
    <property type="protein sequence ID" value="THU84837.1"/>
    <property type="molecule type" value="Genomic_DNA"/>
</dbReference>
<name>A0A4S8L816_DENBC</name>
<accession>A0A4S8L816</accession>
<evidence type="ECO:0000256" key="1">
    <source>
        <dbReference type="SAM" id="MobiDB-lite"/>
    </source>
</evidence>